<feature type="region of interest" description="Disordered" evidence="2">
    <location>
        <begin position="72"/>
        <end position="92"/>
    </location>
</feature>
<evidence type="ECO:0000313" key="4">
    <source>
        <dbReference type="Proteomes" id="UP001232536"/>
    </source>
</evidence>
<dbReference type="NCBIfam" id="TIGR00481">
    <property type="entry name" value="YbhB/YbcL family Raf kinase inhibitor-like protein"/>
    <property type="match status" value="1"/>
</dbReference>
<comment type="similarity">
    <text evidence="1">Belongs to the UPF0098 family.</text>
</comment>
<dbReference type="PANTHER" id="PTHR30289">
    <property type="entry name" value="UNCHARACTERIZED PROTEIN YBCL-RELATED"/>
    <property type="match status" value="1"/>
</dbReference>
<keyword evidence="3" id="KW-0649">Protein kinase inhibitor</keyword>
<dbReference type="PANTHER" id="PTHR30289:SF1">
    <property type="entry name" value="PEBP (PHOSPHATIDYLETHANOLAMINE-BINDING PROTEIN) FAMILY PROTEIN"/>
    <property type="match status" value="1"/>
</dbReference>
<evidence type="ECO:0000256" key="2">
    <source>
        <dbReference type="SAM" id="MobiDB-lite"/>
    </source>
</evidence>
<gene>
    <name evidence="3" type="ORF">Q6348_02235</name>
</gene>
<dbReference type="InterPro" id="IPR005247">
    <property type="entry name" value="YbhB_YbcL/LppC-like"/>
</dbReference>
<dbReference type="Gene3D" id="3.90.280.10">
    <property type="entry name" value="PEBP-like"/>
    <property type="match status" value="1"/>
</dbReference>
<evidence type="ECO:0000313" key="3">
    <source>
        <dbReference type="EMBL" id="MDO8106010.1"/>
    </source>
</evidence>
<dbReference type="InterPro" id="IPR008914">
    <property type="entry name" value="PEBP"/>
</dbReference>
<dbReference type="GO" id="GO:0004860">
    <property type="term" value="F:protein kinase inhibitor activity"/>
    <property type="evidence" value="ECO:0007669"/>
    <property type="project" value="UniProtKB-KW"/>
</dbReference>
<proteinExistence type="inferred from homology"/>
<dbReference type="RefSeq" id="WP_304599703.1">
    <property type="nucleotide sequence ID" value="NZ_JAUQYO010000002.1"/>
</dbReference>
<dbReference type="EMBL" id="JAUQYP010000001">
    <property type="protein sequence ID" value="MDO8106010.1"/>
    <property type="molecule type" value="Genomic_DNA"/>
</dbReference>
<dbReference type="SUPFAM" id="SSF49777">
    <property type="entry name" value="PEBP-like"/>
    <property type="match status" value="1"/>
</dbReference>
<accession>A0ABT9D5F1</accession>
<dbReference type="InterPro" id="IPR036610">
    <property type="entry name" value="PEBP-like_sf"/>
</dbReference>
<comment type="caution">
    <text evidence="3">The sequence shown here is derived from an EMBL/GenBank/DDBJ whole genome shotgun (WGS) entry which is preliminary data.</text>
</comment>
<keyword evidence="4" id="KW-1185">Reference proteome</keyword>
<sequence length="148" mass="15073">MTTPTAPGTLSSTAVDNDGAIAARYTCDGEDVSPELSWTPMDRPAAGIYVVVTDPDAGGFVHWVAGPLPTSTTSLPEGASGEGDLEQGTNGFGDVGWGGPCPPSGTTHHYRFLVVSLAADLQGPLTAASVLEARQVQGAALTATYTRP</sequence>
<protein>
    <submittedName>
        <fullName evidence="3">YbhB/YbcL family Raf kinase inhibitor-like protein</fullName>
    </submittedName>
</protein>
<organism evidence="3 4">
    <name type="scientific">Actinotalea lenta</name>
    <dbReference type="NCBI Taxonomy" id="3064654"/>
    <lineage>
        <taxon>Bacteria</taxon>
        <taxon>Bacillati</taxon>
        <taxon>Actinomycetota</taxon>
        <taxon>Actinomycetes</taxon>
        <taxon>Micrococcales</taxon>
        <taxon>Cellulomonadaceae</taxon>
        <taxon>Actinotalea</taxon>
    </lineage>
</organism>
<evidence type="ECO:0000256" key="1">
    <source>
        <dbReference type="ARBA" id="ARBA00007120"/>
    </source>
</evidence>
<dbReference type="Pfam" id="PF01161">
    <property type="entry name" value="PBP"/>
    <property type="match status" value="1"/>
</dbReference>
<name>A0ABT9D5F1_9CELL</name>
<reference evidence="3 4" key="1">
    <citation type="submission" date="2023-07" db="EMBL/GenBank/DDBJ databases">
        <title>Description of novel actinomycetes strains, isolated from tidal flat sediment.</title>
        <authorList>
            <person name="Lu C."/>
        </authorList>
    </citation>
    <scope>NUCLEOTIDE SEQUENCE [LARGE SCALE GENOMIC DNA]</scope>
    <source>
        <strain evidence="3 4">SYSU T00b441</strain>
    </source>
</reference>
<dbReference type="Proteomes" id="UP001232536">
    <property type="component" value="Unassembled WGS sequence"/>
</dbReference>
<dbReference type="CDD" id="cd00865">
    <property type="entry name" value="PEBP_bact_arch"/>
    <property type="match status" value="1"/>
</dbReference>